<reference evidence="4 5" key="1">
    <citation type="submission" date="2016-11" db="EMBL/GenBank/DDBJ databases">
        <title>Whole Genome Sequence of Listeria newyorkensis.</title>
        <authorList>
            <person name="Frink S."/>
            <person name="Morales C."/>
            <person name="Kiang D."/>
        </authorList>
    </citation>
    <scope>NUCLEOTIDE SEQUENCE [LARGE SCALE GENOMIC DNA]</scope>
    <source>
        <strain evidence="4 5">F1604011-044</strain>
    </source>
</reference>
<feature type="transmembrane region" description="Helical" evidence="2">
    <location>
        <begin position="744"/>
        <end position="773"/>
    </location>
</feature>
<comment type="caution">
    <text evidence="4">The sequence shown here is derived from an EMBL/GenBank/DDBJ whole genome shotgun (WGS) entry which is preliminary data.</text>
</comment>
<keyword evidence="2" id="KW-1133">Transmembrane helix</keyword>
<protein>
    <recommendedName>
        <fullName evidence="3">Phage tail tape measure protein domain-containing protein</fullName>
    </recommendedName>
</protein>
<feature type="domain" description="Phage tail tape measure protein" evidence="3">
    <location>
        <begin position="330"/>
        <end position="519"/>
    </location>
</feature>
<dbReference type="EMBL" id="MPDH01000014">
    <property type="protein sequence ID" value="PNP90617.1"/>
    <property type="molecule type" value="Genomic_DNA"/>
</dbReference>
<evidence type="ECO:0000313" key="5">
    <source>
        <dbReference type="Proteomes" id="UP000236500"/>
    </source>
</evidence>
<feature type="transmembrane region" description="Helical" evidence="2">
    <location>
        <begin position="678"/>
        <end position="701"/>
    </location>
</feature>
<evidence type="ECO:0000313" key="4">
    <source>
        <dbReference type="EMBL" id="PNP90617.1"/>
    </source>
</evidence>
<dbReference type="PANTHER" id="PTHR37813">
    <property type="entry name" value="FELS-2 PROPHAGE PROTEIN"/>
    <property type="match status" value="1"/>
</dbReference>
<dbReference type="InterPro" id="IPR010090">
    <property type="entry name" value="Phage_tape_meas"/>
</dbReference>
<keyword evidence="1" id="KW-1188">Viral release from host cell</keyword>
<keyword evidence="2" id="KW-0472">Membrane</keyword>
<gene>
    <name evidence="4" type="ORF">BMT55_11595</name>
</gene>
<organism evidence="4 5">
    <name type="scientific">Listeria newyorkensis</name>
    <dbReference type="NCBI Taxonomy" id="1497681"/>
    <lineage>
        <taxon>Bacteria</taxon>
        <taxon>Bacillati</taxon>
        <taxon>Bacillota</taxon>
        <taxon>Bacilli</taxon>
        <taxon>Bacillales</taxon>
        <taxon>Listeriaceae</taxon>
        <taxon>Listeria</taxon>
    </lineage>
</organism>
<evidence type="ECO:0000256" key="2">
    <source>
        <dbReference type="SAM" id="Phobius"/>
    </source>
</evidence>
<dbReference type="RefSeq" id="WP_103034954.1">
    <property type="nucleotide sequence ID" value="NZ_MPDH01000014.1"/>
</dbReference>
<feature type="transmembrane region" description="Helical" evidence="2">
    <location>
        <begin position="713"/>
        <end position="738"/>
    </location>
</feature>
<feature type="transmembrane region" description="Helical" evidence="2">
    <location>
        <begin position="608"/>
        <end position="633"/>
    </location>
</feature>
<accession>A0ABX4XK24</accession>
<dbReference type="Pfam" id="PF10145">
    <property type="entry name" value="PhageMin_Tail"/>
    <property type="match status" value="1"/>
</dbReference>
<proteinExistence type="predicted"/>
<feature type="transmembrane region" description="Helical" evidence="2">
    <location>
        <begin position="640"/>
        <end position="658"/>
    </location>
</feature>
<keyword evidence="2" id="KW-0812">Transmembrane</keyword>
<feature type="transmembrane region" description="Helical" evidence="2">
    <location>
        <begin position="813"/>
        <end position="833"/>
    </location>
</feature>
<feature type="transmembrane region" description="Helical" evidence="2">
    <location>
        <begin position="785"/>
        <end position="807"/>
    </location>
</feature>
<keyword evidence="5" id="KW-1185">Reference proteome</keyword>
<dbReference type="Proteomes" id="UP000236500">
    <property type="component" value="Unassembled WGS sequence"/>
</dbReference>
<dbReference type="PANTHER" id="PTHR37813:SF1">
    <property type="entry name" value="FELS-2 PROPHAGE PROTEIN"/>
    <property type="match status" value="1"/>
</dbReference>
<feature type="transmembrane region" description="Helical" evidence="2">
    <location>
        <begin position="845"/>
        <end position="867"/>
    </location>
</feature>
<evidence type="ECO:0000256" key="1">
    <source>
        <dbReference type="ARBA" id="ARBA00022612"/>
    </source>
</evidence>
<evidence type="ECO:0000259" key="3">
    <source>
        <dbReference type="Pfam" id="PF10145"/>
    </source>
</evidence>
<dbReference type="Gene3D" id="1.20.120.20">
    <property type="entry name" value="Apolipoprotein"/>
    <property type="match status" value="2"/>
</dbReference>
<name>A0ABX4XK24_9LIST</name>
<sequence length="1105" mass="120790">MGKQPESKVKFSIFNQEFNKETKAMALSVATLNKEFKLEQEQLKRTGTEQEKLESSLAKLGREHDIAKQKVSLIEKQLGEAKKMYGENSEEANILQRKLLDFQIAEQKVANQTGAVTDKLHTLKQAQADASSETTKYQQKMGQLKGEQDQLKSSSDRLTSEYEMQKAAMGATASEADTFALAQKHVQQQTDITKRVIANLEQQLMETERMYGKNSVEANQMATKLNNAKASVSKLDMELEELAQGGKGSADSMEELGKKITAGNFLHAAEILGDVAEKVIDLGKGAFESALDVDDATTRINKSLGLTGKEAARTRDVVSKIFSSGITDSYEEISEAIITVQTNMGKMADDDALGMVAQKALVFSKTFDSDLSESVRGANALMMTFKMDAGTAFDFMTAGAQNGLDKTDELGDNLAEYATLFEENGYSASDMFAILDAGLKGGAYNLDKVNDLVKEFGVRVADGTIEKAVGEMGGNFKKLFTTWKKDGGTNQQLFQLLGKEITGLSTKQQKAAAISQIFGSMGEDAGTKVIESMSQVSKAYDDVSGKSDALNKKSAKQEWQESLNKIKASLIPIGQDLVDALTPVMSVIGRISDGFGKLPRPIRMAITIFTALLTVFVLLTPIIGALAITIFALDTALLPIIAIVAAVALVITGLILLIKNWGTVVEWLKEQWEAFVQWLGALWTGIQTLASNIWGNIATFFSGLWQGIKNTAVIIWQGFSNWLLGIWKGIVGFATPIWQGLVNVFTFIFLLIQSIIQGVWTVITSILMMYWNAIVSMAQTIWKPLAPFFTAFWNIIQGLFTVIWGSIKGFLVGLWTSIVAFARAIWMPLRGFFSGVWNGIRGVTVAIWNAIKSFFVSVWNAIVTYIFGKVTSIRTTVTTVWNAIRSVTTAVWNGVRSVLSGVWNSIKSLITNAVNGIRNTVSGVWNSIKGTTSAVWNGIKNAMTQPIISAKNKIKEMIDAVKGFFDNMKLKFPKISMPKLPHFSLKGKFSLDPPSVPSVGVNWYKKGGVFDGASVIGVGEDRGVKEAAIPLSGRHMVPFASEIATIMSRLQNEGSILGSLDQLVQEKVVNETQIHATFHINGTVREEADIQKVAKEVNAILGGWI</sequence>